<dbReference type="SUPFAM" id="SSF47413">
    <property type="entry name" value="lambda repressor-like DNA-binding domains"/>
    <property type="match status" value="1"/>
</dbReference>
<feature type="domain" description="HTH cro/C1-type" evidence="1">
    <location>
        <begin position="11"/>
        <end position="71"/>
    </location>
</feature>
<accession>A0A4P6M3F0</accession>
<evidence type="ECO:0000259" key="1">
    <source>
        <dbReference type="Pfam" id="PF13443"/>
    </source>
</evidence>
<dbReference type="EMBL" id="CP035945">
    <property type="protein sequence ID" value="QBE98972.1"/>
    <property type="molecule type" value="Genomic_DNA"/>
</dbReference>
<dbReference type="Proteomes" id="UP000289794">
    <property type="component" value="Chromosome"/>
</dbReference>
<evidence type="ECO:0000313" key="2">
    <source>
        <dbReference type="EMBL" id="QBE98972.1"/>
    </source>
</evidence>
<dbReference type="RefSeq" id="WP_334295429.1">
    <property type="nucleotide sequence ID" value="NZ_CP035945.1"/>
</dbReference>
<dbReference type="Gene3D" id="1.10.260.40">
    <property type="entry name" value="lambda repressor-like DNA-binding domains"/>
    <property type="match status" value="1"/>
</dbReference>
<dbReference type="InterPro" id="IPR010982">
    <property type="entry name" value="Lambda_DNA-bd_dom_sf"/>
</dbReference>
<dbReference type="Pfam" id="PF13443">
    <property type="entry name" value="HTH_26"/>
    <property type="match status" value="1"/>
</dbReference>
<organism evidence="2 3">
    <name type="scientific">Blautia producta</name>
    <dbReference type="NCBI Taxonomy" id="33035"/>
    <lineage>
        <taxon>Bacteria</taxon>
        <taxon>Bacillati</taxon>
        <taxon>Bacillota</taxon>
        <taxon>Clostridia</taxon>
        <taxon>Lachnospirales</taxon>
        <taxon>Lachnospiraceae</taxon>
        <taxon>Blautia</taxon>
    </lineage>
</organism>
<name>A0A4P6M3F0_9FIRM</name>
<proteinExistence type="predicted"/>
<evidence type="ECO:0000313" key="3">
    <source>
        <dbReference type="Proteomes" id="UP000289794"/>
    </source>
</evidence>
<dbReference type="KEGG" id="bpro:PMF13cell1_04541"/>
<dbReference type="GO" id="GO:0003677">
    <property type="term" value="F:DNA binding"/>
    <property type="evidence" value="ECO:0007669"/>
    <property type="project" value="InterPro"/>
</dbReference>
<reference evidence="2 3" key="1">
    <citation type="submission" date="2019-01" db="EMBL/GenBank/DDBJ databases">
        <title>PMF-metabolizing Aryl O-demethylase.</title>
        <authorList>
            <person name="Kim M."/>
        </authorList>
    </citation>
    <scope>NUCLEOTIDE SEQUENCE [LARGE SCALE GENOMIC DNA]</scope>
    <source>
        <strain evidence="2 3">PMF1</strain>
    </source>
</reference>
<gene>
    <name evidence="2" type="ORF">PMF13cell1_04541</name>
</gene>
<dbReference type="InterPro" id="IPR001387">
    <property type="entry name" value="Cro/C1-type_HTH"/>
</dbReference>
<protein>
    <recommendedName>
        <fullName evidence="1">HTH cro/C1-type domain-containing protein</fullName>
    </recommendedName>
</protein>
<sequence>MMDYGTIDVMLNEMLEKCCLSKNKLCFMAQLERKQLNKLCNNDAVRIDFGVLSRICYALDCDISDILIYKKPKKI</sequence>
<dbReference type="AlphaFoldDB" id="A0A4P6M3F0"/>